<evidence type="ECO:0000313" key="9">
    <source>
        <dbReference type="Proteomes" id="UP000183085"/>
    </source>
</evidence>
<dbReference type="PROSITE" id="PS51379">
    <property type="entry name" value="4FE4S_FER_2"/>
    <property type="match status" value="2"/>
</dbReference>
<accession>A0A1J5DR37</accession>
<dbReference type="Gene3D" id="1.20.950.20">
    <property type="entry name" value="Transmembrane di-heme cytochromes, Chain C"/>
    <property type="match status" value="1"/>
</dbReference>
<dbReference type="InterPro" id="IPR017896">
    <property type="entry name" value="4Fe4S_Fe-S-bd"/>
</dbReference>
<feature type="transmembrane region" description="Helical" evidence="6">
    <location>
        <begin position="213"/>
        <end position="231"/>
    </location>
</feature>
<dbReference type="PANTHER" id="PTHR43255">
    <property type="entry name" value="IRON-SULFUR-BINDING OXIDOREDUCTASE FADF-RELATED-RELATED"/>
    <property type="match status" value="1"/>
</dbReference>
<dbReference type="SUPFAM" id="SSF46548">
    <property type="entry name" value="alpha-helical ferredoxin"/>
    <property type="match status" value="1"/>
</dbReference>
<dbReference type="GO" id="GO:0005886">
    <property type="term" value="C:plasma membrane"/>
    <property type="evidence" value="ECO:0007669"/>
    <property type="project" value="TreeGrafter"/>
</dbReference>
<dbReference type="GO" id="GO:0051539">
    <property type="term" value="F:4 iron, 4 sulfur cluster binding"/>
    <property type="evidence" value="ECO:0007669"/>
    <property type="project" value="UniProtKB-KW"/>
</dbReference>
<keyword evidence="6" id="KW-0472">Membrane</keyword>
<keyword evidence="6" id="KW-1133">Transmembrane helix</keyword>
<keyword evidence="1" id="KW-0004">4Fe-4S</keyword>
<keyword evidence="3" id="KW-0560">Oxidoreductase</keyword>
<dbReference type="InterPro" id="IPR017900">
    <property type="entry name" value="4Fe4S_Fe_S_CS"/>
</dbReference>
<evidence type="ECO:0000256" key="2">
    <source>
        <dbReference type="ARBA" id="ARBA00022723"/>
    </source>
</evidence>
<feature type="transmembrane region" description="Helical" evidence="6">
    <location>
        <begin position="41"/>
        <end position="66"/>
    </location>
</feature>
<organism evidence="8 9">
    <name type="scientific">Candidatus Desantisbacteria bacterium CG2_30_40_21</name>
    <dbReference type="NCBI Taxonomy" id="1817895"/>
    <lineage>
        <taxon>Bacteria</taxon>
        <taxon>Candidatus Desantisiibacteriota</taxon>
    </lineage>
</organism>
<dbReference type="InterPro" id="IPR009051">
    <property type="entry name" value="Helical_ferredxn"/>
</dbReference>
<evidence type="ECO:0000256" key="6">
    <source>
        <dbReference type="SAM" id="Phobius"/>
    </source>
</evidence>
<feature type="domain" description="4Fe-4S ferredoxin-type" evidence="7">
    <location>
        <begin position="294"/>
        <end position="323"/>
    </location>
</feature>
<reference evidence="8 9" key="1">
    <citation type="journal article" date="2016" name="Environ. Microbiol.">
        <title>Genomic resolution of a cold subsurface aquifer community provides metabolic insights for novel microbes adapted to high CO concentrations.</title>
        <authorList>
            <person name="Probst A.J."/>
            <person name="Castelle C.J."/>
            <person name="Singh A."/>
            <person name="Brown C.T."/>
            <person name="Anantharaman K."/>
            <person name="Sharon I."/>
            <person name="Hug L.A."/>
            <person name="Burstein D."/>
            <person name="Emerson J.B."/>
            <person name="Thomas B.C."/>
            <person name="Banfield J.F."/>
        </authorList>
    </citation>
    <scope>NUCLEOTIDE SEQUENCE [LARGE SCALE GENOMIC DNA]</scope>
    <source>
        <strain evidence="8">CG2_30_40_21</strain>
    </source>
</reference>
<gene>
    <name evidence="8" type="ORF">AUJ95_06415</name>
</gene>
<keyword evidence="5" id="KW-0411">Iron-sulfur</keyword>
<feature type="transmembrane region" description="Helical" evidence="6">
    <location>
        <begin position="238"/>
        <end position="257"/>
    </location>
</feature>
<dbReference type="PROSITE" id="PS00198">
    <property type="entry name" value="4FE4S_FER_1"/>
    <property type="match status" value="1"/>
</dbReference>
<keyword evidence="2" id="KW-0479">Metal-binding</keyword>
<dbReference type="InterPro" id="IPR051460">
    <property type="entry name" value="HdrC_iron-sulfur_subunit"/>
</dbReference>
<evidence type="ECO:0000256" key="1">
    <source>
        <dbReference type="ARBA" id="ARBA00022485"/>
    </source>
</evidence>
<dbReference type="AlphaFoldDB" id="A0A1J5DR37"/>
<feature type="domain" description="4Fe-4S ferredoxin-type" evidence="7">
    <location>
        <begin position="368"/>
        <end position="388"/>
    </location>
</feature>
<feature type="transmembrane region" description="Helical" evidence="6">
    <location>
        <begin position="78"/>
        <end position="98"/>
    </location>
</feature>
<dbReference type="PANTHER" id="PTHR43255:SF1">
    <property type="entry name" value="IRON-SULFUR-BINDING OXIDOREDUCTASE FADF-RELATED"/>
    <property type="match status" value="1"/>
</dbReference>
<dbReference type="EMBL" id="MNYI01000174">
    <property type="protein sequence ID" value="OIP38565.1"/>
    <property type="molecule type" value="Genomic_DNA"/>
</dbReference>
<proteinExistence type="predicted"/>
<dbReference type="InterPro" id="IPR004017">
    <property type="entry name" value="Cys_rich_dom"/>
</dbReference>
<evidence type="ECO:0000256" key="5">
    <source>
        <dbReference type="ARBA" id="ARBA00023014"/>
    </source>
</evidence>
<keyword evidence="4" id="KW-0408">Iron</keyword>
<protein>
    <recommendedName>
        <fullName evidence="7">4Fe-4S ferredoxin-type domain-containing protein</fullName>
    </recommendedName>
</protein>
<dbReference type="Gene3D" id="1.10.1060.10">
    <property type="entry name" value="Alpha-helical ferredoxin"/>
    <property type="match status" value="1"/>
</dbReference>
<evidence type="ECO:0000313" key="8">
    <source>
        <dbReference type="EMBL" id="OIP38565.1"/>
    </source>
</evidence>
<dbReference type="GO" id="GO:0046872">
    <property type="term" value="F:metal ion binding"/>
    <property type="evidence" value="ECO:0007669"/>
    <property type="project" value="UniProtKB-KW"/>
</dbReference>
<dbReference type="GO" id="GO:0016491">
    <property type="term" value="F:oxidoreductase activity"/>
    <property type="evidence" value="ECO:0007669"/>
    <property type="project" value="UniProtKB-KW"/>
</dbReference>
<dbReference type="STRING" id="1817895.AUJ95_06415"/>
<comment type="caution">
    <text evidence="8">The sequence shown here is derived from an EMBL/GenBank/DDBJ whole genome shotgun (WGS) entry which is preliminary data.</text>
</comment>
<name>A0A1J5DR37_9BACT</name>
<dbReference type="Pfam" id="PF13183">
    <property type="entry name" value="Fer4_8"/>
    <property type="match status" value="1"/>
</dbReference>
<evidence type="ECO:0000256" key="3">
    <source>
        <dbReference type="ARBA" id="ARBA00023002"/>
    </source>
</evidence>
<feature type="transmembrane region" description="Helical" evidence="6">
    <location>
        <begin position="180"/>
        <end position="198"/>
    </location>
</feature>
<sequence>MLGQYPLFDSFCAAAFMIGLFVFALGLLNNLYIWTKGMGRGIISTGTSIIVAIFSPRLFHFFGAILDSFIHRRLFKENILRGVAMVSIIVSYIGIIVVNHVKASSMPELQSISHLTRFLYSPFCDFYFFRTVSEATFTHQQALYALLNDGFGFLILVVGEGILIYRRFIKRAYVFKMKEADIFAVIILGGWFALRFLAEATSILSFNVPDSIASYWFVAFVLSKIIAPLGLHWPDFYIISWCLSGIFLGTLVGTIPFNRKLWHIVTAPIAMVVNSLSPEQHIFSKQADEIPFSKRQLIEIDACIKCGICAEHCVAYKHTKEEHAVSGGVISLISERLRQGYGFFSSLIDREPHTKESQDWFATQVYTCTLCGRCKEVCPININTRSLRVSMREYAVREKIAPNAVNIALGAAKKVHNVLNYPNADRLMWAEFSDVPPEVYSDKKKAAVVYFVGCMTSFSPAISGVAEANLNLLYQAGEDFAILGEDEWCCGFPLIVAGLSQEWQWLRDKNVEVIKMMQAKQVVFNCASCYHTFKHEYQEYLPGVEFLHNVEYIHRLIADKRVNLGGIKGRVAYHDPCDLGRGCGVFEPPRKAIKSIPGVEYVELPLNRRLSTCCGGGGDLEMVNADLVNKIAGSLVEEFDESHVDIVTTACGQCKRMIQNAIKAKGSKVKVMDMAELVLAAGMEKK</sequence>
<feature type="transmembrane region" description="Helical" evidence="6">
    <location>
        <begin position="150"/>
        <end position="168"/>
    </location>
</feature>
<feature type="transmembrane region" description="Helical" evidence="6">
    <location>
        <begin position="12"/>
        <end position="35"/>
    </location>
</feature>
<evidence type="ECO:0000256" key="4">
    <source>
        <dbReference type="ARBA" id="ARBA00023004"/>
    </source>
</evidence>
<evidence type="ECO:0000259" key="7">
    <source>
        <dbReference type="PROSITE" id="PS51379"/>
    </source>
</evidence>
<keyword evidence="6" id="KW-0812">Transmembrane</keyword>
<dbReference type="Pfam" id="PF02754">
    <property type="entry name" value="CCG"/>
    <property type="match status" value="2"/>
</dbReference>
<dbReference type="Proteomes" id="UP000183085">
    <property type="component" value="Unassembled WGS sequence"/>
</dbReference>